<dbReference type="EMBL" id="CAJVQB010019653">
    <property type="protein sequence ID" value="CAG8791899.1"/>
    <property type="molecule type" value="Genomic_DNA"/>
</dbReference>
<keyword evidence="2" id="KW-1185">Reference proteome</keyword>
<organism evidence="1 2">
    <name type="scientific">Gigaspora margarita</name>
    <dbReference type="NCBI Taxonomy" id="4874"/>
    <lineage>
        <taxon>Eukaryota</taxon>
        <taxon>Fungi</taxon>
        <taxon>Fungi incertae sedis</taxon>
        <taxon>Mucoromycota</taxon>
        <taxon>Glomeromycotina</taxon>
        <taxon>Glomeromycetes</taxon>
        <taxon>Diversisporales</taxon>
        <taxon>Gigasporaceae</taxon>
        <taxon>Gigaspora</taxon>
    </lineage>
</organism>
<protein>
    <submittedName>
        <fullName evidence="1">21543_t:CDS:1</fullName>
    </submittedName>
</protein>
<evidence type="ECO:0000313" key="2">
    <source>
        <dbReference type="Proteomes" id="UP000789901"/>
    </source>
</evidence>
<evidence type="ECO:0000313" key="1">
    <source>
        <dbReference type="EMBL" id="CAG8791899.1"/>
    </source>
</evidence>
<dbReference type="Proteomes" id="UP000789901">
    <property type="component" value="Unassembled WGS sequence"/>
</dbReference>
<gene>
    <name evidence="1" type="ORF">GMARGA_LOCUS21359</name>
</gene>
<accession>A0ABN7VPX3</accession>
<name>A0ABN7VPX3_GIGMA</name>
<proteinExistence type="predicted"/>
<sequence>PKMTIRTATVVKSNFDKTANIEQEHTLILIEYQFGVPIPSYFKYSREPQPIQNSFFLIKYMLRPIT</sequence>
<feature type="non-terminal residue" evidence="1">
    <location>
        <position position="1"/>
    </location>
</feature>
<reference evidence="1 2" key="1">
    <citation type="submission" date="2021-06" db="EMBL/GenBank/DDBJ databases">
        <authorList>
            <person name="Kallberg Y."/>
            <person name="Tangrot J."/>
            <person name="Rosling A."/>
        </authorList>
    </citation>
    <scope>NUCLEOTIDE SEQUENCE [LARGE SCALE GENOMIC DNA]</scope>
    <source>
        <strain evidence="1 2">120-4 pot B 10/14</strain>
    </source>
</reference>
<comment type="caution">
    <text evidence="1">The sequence shown here is derived from an EMBL/GenBank/DDBJ whole genome shotgun (WGS) entry which is preliminary data.</text>
</comment>